<dbReference type="PANTHER" id="PTHR35011:SF10">
    <property type="entry name" value="TRAP TRANSPORTER SMALL PERMEASE PROTEIN"/>
    <property type="match status" value="1"/>
</dbReference>
<feature type="domain" description="Tripartite ATP-independent periplasmic transporters DctQ component" evidence="10">
    <location>
        <begin position="29"/>
        <end position="155"/>
    </location>
</feature>
<comment type="similarity">
    <text evidence="8">Belongs to the TRAP transporter small permease family.</text>
</comment>
<keyword evidence="2" id="KW-0813">Transport</keyword>
<reference evidence="11" key="1">
    <citation type="submission" date="2016-04" db="EMBL/GenBank/DDBJ databases">
        <authorList>
            <person name="Evans L.H."/>
            <person name="Alamgir A."/>
            <person name="Owens N."/>
            <person name="Weber N.D."/>
            <person name="Virtaneva K."/>
            <person name="Barbian K."/>
            <person name="Babar A."/>
            <person name="Rosenke K."/>
        </authorList>
    </citation>
    <scope>NUCLEOTIDE SEQUENCE</scope>
    <source>
        <strain evidence="11">86</strain>
    </source>
</reference>
<evidence type="ECO:0000256" key="5">
    <source>
        <dbReference type="ARBA" id="ARBA00022692"/>
    </source>
</evidence>
<evidence type="ECO:0000256" key="8">
    <source>
        <dbReference type="ARBA" id="ARBA00038436"/>
    </source>
</evidence>
<keyword evidence="5 9" id="KW-0812">Transmembrane</keyword>
<evidence type="ECO:0000313" key="11">
    <source>
        <dbReference type="EMBL" id="SBW11000.1"/>
    </source>
</evidence>
<evidence type="ECO:0000256" key="7">
    <source>
        <dbReference type="ARBA" id="ARBA00023136"/>
    </source>
</evidence>
<dbReference type="AlphaFoldDB" id="A0A212KH14"/>
<feature type="transmembrane region" description="Helical" evidence="9">
    <location>
        <begin position="89"/>
        <end position="111"/>
    </location>
</feature>
<dbReference type="Pfam" id="PF04290">
    <property type="entry name" value="DctQ"/>
    <property type="match status" value="1"/>
</dbReference>
<keyword evidence="4" id="KW-0997">Cell inner membrane</keyword>
<evidence type="ECO:0000256" key="1">
    <source>
        <dbReference type="ARBA" id="ARBA00004429"/>
    </source>
</evidence>
<dbReference type="InterPro" id="IPR055348">
    <property type="entry name" value="DctQ"/>
</dbReference>
<dbReference type="EMBL" id="FLUQ01000007">
    <property type="protein sequence ID" value="SBW11000.1"/>
    <property type="molecule type" value="Genomic_DNA"/>
</dbReference>
<dbReference type="InterPro" id="IPR007387">
    <property type="entry name" value="TRAP_DctQ"/>
</dbReference>
<dbReference type="GO" id="GO:0005886">
    <property type="term" value="C:plasma membrane"/>
    <property type="evidence" value="ECO:0007669"/>
    <property type="project" value="UniProtKB-SubCell"/>
</dbReference>
<feature type="transmembrane region" description="Helical" evidence="9">
    <location>
        <begin position="12"/>
        <end position="33"/>
    </location>
</feature>
<organism evidence="11">
    <name type="scientific">uncultured delta proteobacterium</name>
    <dbReference type="NCBI Taxonomy" id="34034"/>
    <lineage>
        <taxon>Bacteria</taxon>
        <taxon>Deltaproteobacteria</taxon>
        <taxon>environmental samples</taxon>
    </lineage>
</organism>
<gene>
    <name evidence="11" type="ORF">KL86DPRO_70125</name>
</gene>
<evidence type="ECO:0000256" key="3">
    <source>
        <dbReference type="ARBA" id="ARBA00022475"/>
    </source>
</evidence>
<name>A0A212KH14_9DELT</name>
<evidence type="ECO:0000256" key="4">
    <source>
        <dbReference type="ARBA" id="ARBA00022519"/>
    </source>
</evidence>
<evidence type="ECO:0000256" key="6">
    <source>
        <dbReference type="ARBA" id="ARBA00022989"/>
    </source>
</evidence>
<dbReference type="GO" id="GO:0015740">
    <property type="term" value="P:C4-dicarboxylate transport"/>
    <property type="evidence" value="ECO:0007669"/>
    <property type="project" value="TreeGrafter"/>
</dbReference>
<keyword evidence="7 9" id="KW-0472">Membrane</keyword>
<evidence type="ECO:0000259" key="10">
    <source>
        <dbReference type="Pfam" id="PF04290"/>
    </source>
</evidence>
<comment type="subcellular location">
    <subcellularLocation>
        <location evidence="1">Cell inner membrane</location>
        <topology evidence="1">Multi-pass membrane protein</topology>
    </subcellularLocation>
</comment>
<sequence length="175" mass="18998">MLQSLKSITATINTAIGLVSGFALFVAGILLFIEVVCRYSGNPTSWIAETSVYLFAGAMLLGAAYTLMRERHVRVELLICRFSPKVQDVLYCITSLGGMAFCLLVVSHGWVDLLDVIETGETTPTSMRIPLWITDAPLVIGFALLAVQFFLFACDRVVRLRQGSPLEGLNAGGGH</sequence>
<evidence type="ECO:0000256" key="9">
    <source>
        <dbReference type="SAM" id="Phobius"/>
    </source>
</evidence>
<protein>
    <submittedName>
        <fullName evidence="11">Putative Tripartite ATP-independent periplasmic transporter DctQ component</fullName>
    </submittedName>
</protein>
<keyword evidence="6 9" id="KW-1133">Transmembrane helix</keyword>
<dbReference type="PANTHER" id="PTHR35011">
    <property type="entry name" value="2,3-DIKETO-L-GULONATE TRAP TRANSPORTER SMALL PERMEASE PROTEIN YIAM"/>
    <property type="match status" value="1"/>
</dbReference>
<feature type="transmembrane region" description="Helical" evidence="9">
    <location>
        <begin position="45"/>
        <end position="68"/>
    </location>
</feature>
<dbReference type="GO" id="GO:0022857">
    <property type="term" value="F:transmembrane transporter activity"/>
    <property type="evidence" value="ECO:0007669"/>
    <property type="project" value="TreeGrafter"/>
</dbReference>
<proteinExistence type="inferred from homology"/>
<evidence type="ECO:0000256" key="2">
    <source>
        <dbReference type="ARBA" id="ARBA00022448"/>
    </source>
</evidence>
<keyword evidence="3" id="KW-1003">Cell membrane</keyword>
<feature type="transmembrane region" description="Helical" evidence="9">
    <location>
        <begin position="131"/>
        <end position="154"/>
    </location>
</feature>
<accession>A0A212KH14</accession>